<protein>
    <submittedName>
        <fullName evidence="1">Uncharacterized protein</fullName>
    </submittedName>
</protein>
<accession>A0A0C3PLJ9</accession>
<dbReference type="AlphaFoldDB" id="A0A0C3PLJ9"/>
<dbReference type="EMBL" id="KN840499">
    <property type="protein sequence ID" value="KIP07333.1"/>
    <property type="molecule type" value="Genomic_DNA"/>
</dbReference>
<name>A0A0C3PLJ9_PHLG1</name>
<evidence type="ECO:0000313" key="1">
    <source>
        <dbReference type="EMBL" id="KIP07333.1"/>
    </source>
</evidence>
<gene>
    <name evidence="1" type="ORF">PHLGIDRAFT_424161</name>
</gene>
<evidence type="ECO:0000313" key="2">
    <source>
        <dbReference type="Proteomes" id="UP000053257"/>
    </source>
</evidence>
<dbReference type="Proteomes" id="UP000053257">
    <property type="component" value="Unassembled WGS sequence"/>
</dbReference>
<organism evidence="1 2">
    <name type="scientific">Phlebiopsis gigantea (strain 11061_1 CR5-6)</name>
    <name type="common">White-rot fungus</name>
    <name type="synonym">Peniophora gigantea</name>
    <dbReference type="NCBI Taxonomy" id="745531"/>
    <lineage>
        <taxon>Eukaryota</taxon>
        <taxon>Fungi</taxon>
        <taxon>Dikarya</taxon>
        <taxon>Basidiomycota</taxon>
        <taxon>Agaricomycotina</taxon>
        <taxon>Agaricomycetes</taxon>
        <taxon>Polyporales</taxon>
        <taxon>Phanerochaetaceae</taxon>
        <taxon>Phlebiopsis</taxon>
    </lineage>
</organism>
<dbReference type="HOGENOM" id="CLU_1759472_0_0_1"/>
<keyword evidence="2" id="KW-1185">Reference proteome</keyword>
<reference evidence="1 2" key="1">
    <citation type="journal article" date="2014" name="PLoS Genet.">
        <title>Analysis of the Phlebiopsis gigantea genome, transcriptome and secretome provides insight into its pioneer colonization strategies of wood.</title>
        <authorList>
            <person name="Hori C."/>
            <person name="Ishida T."/>
            <person name="Igarashi K."/>
            <person name="Samejima M."/>
            <person name="Suzuki H."/>
            <person name="Master E."/>
            <person name="Ferreira P."/>
            <person name="Ruiz-Duenas F.J."/>
            <person name="Held B."/>
            <person name="Canessa P."/>
            <person name="Larrondo L.F."/>
            <person name="Schmoll M."/>
            <person name="Druzhinina I.S."/>
            <person name="Kubicek C.P."/>
            <person name="Gaskell J.A."/>
            <person name="Kersten P."/>
            <person name="St John F."/>
            <person name="Glasner J."/>
            <person name="Sabat G."/>
            <person name="Splinter BonDurant S."/>
            <person name="Syed K."/>
            <person name="Yadav J."/>
            <person name="Mgbeahuruike A.C."/>
            <person name="Kovalchuk A."/>
            <person name="Asiegbu F.O."/>
            <person name="Lackner G."/>
            <person name="Hoffmeister D."/>
            <person name="Rencoret J."/>
            <person name="Gutierrez A."/>
            <person name="Sun H."/>
            <person name="Lindquist E."/>
            <person name="Barry K."/>
            <person name="Riley R."/>
            <person name="Grigoriev I.V."/>
            <person name="Henrissat B."/>
            <person name="Kues U."/>
            <person name="Berka R.M."/>
            <person name="Martinez A.T."/>
            <person name="Covert S.F."/>
            <person name="Blanchette R.A."/>
            <person name="Cullen D."/>
        </authorList>
    </citation>
    <scope>NUCLEOTIDE SEQUENCE [LARGE SCALE GENOMIC DNA]</scope>
    <source>
        <strain evidence="1 2">11061_1 CR5-6</strain>
    </source>
</reference>
<proteinExistence type="predicted"/>
<sequence length="148" mass="16076">MLRSRVCRHRFLCFYVGNLSSLRRRGASVLSSPALHPNTPWPPDRSLVCVPSCPPPYGNSPRVAIRAAFSHAVLAVYHRVAQALASFLPAHLHSPAHTSPITITKQNPRSSSPDWSPLSICPVSASLPAKSPCSISSFVIDTLERSMP</sequence>